<dbReference type="InterPro" id="IPR027417">
    <property type="entry name" value="P-loop_NTPase"/>
</dbReference>
<accession>A0A0C9UUL7</accession>
<dbReference type="OrthoDB" id="8954335at2759"/>
<feature type="domain" description="G" evidence="2">
    <location>
        <begin position="5"/>
        <end position="66"/>
    </location>
</feature>
<evidence type="ECO:0000256" key="1">
    <source>
        <dbReference type="SAM" id="Coils"/>
    </source>
</evidence>
<dbReference type="SUPFAM" id="SSF52540">
    <property type="entry name" value="P-loop containing nucleoside triphosphate hydrolases"/>
    <property type="match status" value="1"/>
</dbReference>
<sequence length="310" mass="33971">NVIASVMGMNGTGKSSFIKLLTGNKDIKVGQSINPETMDIATYQFLQGDGLEVTLVDTPGFDDTRPQKSDSRLLGEIIDFLLERQTKKSMNGLIYFHRISDVRFGNTATHNIRMFSRLCGPEAMRNVVILTTRWDETRHHVAVKAEAQLMNSHFKEFVDNGAQVLRHNNTVVSARGVVSSILALPPIGHLQIVDELLSGRSLFETEAGRELDSQLAQLETQHVQEINALREQYIAAHSAADKALQAEIKSLREELLTKLRKVEKDKVNLARMKGLTSVAAQGVKIGANIPFLPGVLGPMVGGALGGVADH</sequence>
<feature type="coiled-coil region" evidence="1">
    <location>
        <begin position="234"/>
        <end position="272"/>
    </location>
</feature>
<keyword evidence="4" id="KW-1185">Reference proteome</keyword>
<reference evidence="3 4" key="1">
    <citation type="submission" date="2014-06" db="EMBL/GenBank/DDBJ databases">
        <title>Evolutionary Origins and Diversification of the Mycorrhizal Mutualists.</title>
        <authorList>
            <consortium name="DOE Joint Genome Institute"/>
            <consortium name="Mycorrhizal Genomics Consortium"/>
            <person name="Kohler A."/>
            <person name="Kuo A."/>
            <person name="Nagy L.G."/>
            <person name="Floudas D."/>
            <person name="Copeland A."/>
            <person name="Barry K.W."/>
            <person name="Cichocki N."/>
            <person name="Veneault-Fourrey C."/>
            <person name="LaButti K."/>
            <person name="Lindquist E.A."/>
            <person name="Lipzen A."/>
            <person name="Lundell T."/>
            <person name="Morin E."/>
            <person name="Murat C."/>
            <person name="Riley R."/>
            <person name="Ohm R."/>
            <person name="Sun H."/>
            <person name="Tunlid A."/>
            <person name="Henrissat B."/>
            <person name="Grigoriev I.V."/>
            <person name="Hibbett D.S."/>
            <person name="Martin F."/>
        </authorList>
    </citation>
    <scope>NUCLEOTIDE SEQUENCE [LARGE SCALE GENOMIC DNA]</scope>
    <source>
        <strain evidence="3 4">SS14</strain>
    </source>
</reference>
<evidence type="ECO:0000313" key="4">
    <source>
        <dbReference type="Proteomes" id="UP000054279"/>
    </source>
</evidence>
<organism evidence="3 4">
    <name type="scientific">Sphaerobolus stellatus (strain SS14)</name>
    <dbReference type="NCBI Taxonomy" id="990650"/>
    <lineage>
        <taxon>Eukaryota</taxon>
        <taxon>Fungi</taxon>
        <taxon>Dikarya</taxon>
        <taxon>Basidiomycota</taxon>
        <taxon>Agaricomycotina</taxon>
        <taxon>Agaricomycetes</taxon>
        <taxon>Phallomycetidae</taxon>
        <taxon>Geastrales</taxon>
        <taxon>Sphaerobolaceae</taxon>
        <taxon>Sphaerobolus</taxon>
    </lineage>
</organism>
<keyword evidence="1" id="KW-0175">Coiled coil</keyword>
<dbReference type="CDD" id="cd00882">
    <property type="entry name" value="Ras_like_GTPase"/>
    <property type="match status" value="1"/>
</dbReference>
<gene>
    <name evidence="3" type="ORF">M422DRAFT_80499</name>
</gene>
<evidence type="ECO:0000313" key="3">
    <source>
        <dbReference type="EMBL" id="KIJ29021.1"/>
    </source>
</evidence>
<proteinExistence type="predicted"/>
<dbReference type="HOGENOM" id="CLU_018003_2_1_1"/>
<protein>
    <recommendedName>
        <fullName evidence="2">G domain-containing protein</fullName>
    </recommendedName>
</protein>
<dbReference type="Pfam" id="PF01926">
    <property type="entry name" value="MMR_HSR1"/>
    <property type="match status" value="1"/>
</dbReference>
<feature type="non-terminal residue" evidence="3">
    <location>
        <position position="310"/>
    </location>
</feature>
<dbReference type="GO" id="GO:0005525">
    <property type="term" value="F:GTP binding"/>
    <property type="evidence" value="ECO:0007669"/>
    <property type="project" value="InterPro"/>
</dbReference>
<dbReference type="Gene3D" id="3.40.50.300">
    <property type="entry name" value="P-loop containing nucleotide triphosphate hydrolases"/>
    <property type="match status" value="1"/>
</dbReference>
<name>A0A0C9UUL7_SPHS4</name>
<dbReference type="EMBL" id="KN837292">
    <property type="protein sequence ID" value="KIJ29021.1"/>
    <property type="molecule type" value="Genomic_DNA"/>
</dbReference>
<feature type="non-terminal residue" evidence="3">
    <location>
        <position position="1"/>
    </location>
</feature>
<dbReference type="Proteomes" id="UP000054279">
    <property type="component" value="Unassembled WGS sequence"/>
</dbReference>
<dbReference type="AlphaFoldDB" id="A0A0C9UUL7"/>
<evidence type="ECO:0000259" key="2">
    <source>
        <dbReference type="Pfam" id="PF01926"/>
    </source>
</evidence>
<dbReference type="InterPro" id="IPR006073">
    <property type="entry name" value="GTP-bd"/>
</dbReference>